<organism evidence="2 3">
    <name type="scientific">Vitreoscilla massiliensis</name>
    <dbReference type="NCBI Taxonomy" id="1689272"/>
    <lineage>
        <taxon>Bacteria</taxon>
        <taxon>Pseudomonadati</taxon>
        <taxon>Pseudomonadota</taxon>
        <taxon>Betaproteobacteria</taxon>
        <taxon>Neisseriales</taxon>
        <taxon>Neisseriaceae</taxon>
        <taxon>Vitreoscilla</taxon>
    </lineage>
</organism>
<feature type="signal peptide" evidence="1">
    <location>
        <begin position="1"/>
        <end position="18"/>
    </location>
</feature>
<dbReference type="PROSITE" id="PS51257">
    <property type="entry name" value="PROKAR_LIPOPROTEIN"/>
    <property type="match status" value="1"/>
</dbReference>
<evidence type="ECO:0000313" key="2">
    <source>
        <dbReference type="EMBL" id="UOO89650.1"/>
    </source>
</evidence>
<evidence type="ECO:0000256" key="1">
    <source>
        <dbReference type="SAM" id="SignalP"/>
    </source>
</evidence>
<feature type="chain" id="PRO_5045425210" description="Lipoprotein" evidence="1">
    <location>
        <begin position="19"/>
        <end position="139"/>
    </location>
</feature>
<keyword evidence="3" id="KW-1185">Reference proteome</keyword>
<gene>
    <name evidence="2" type="ORF">LVJ82_01290</name>
</gene>
<evidence type="ECO:0008006" key="4">
    <source>
        <dbReference type="Google" id="ProtNLM"/>
    </source>
</evidence>
<accession>A0ABY4E1J7</accession>
<protein>
    <recommendedName>
        <fullName evidence="4">Lipoprotein</fullName>
    </recommendedName>
</protein>
<proteinExistence type="predicted"/>
<dbReference type="RefSeq" id="WP_058305537.1">
    <property type="nucleotide sequence ID" value="NZ_CABKVG010000007.1"/>
</dbReference>
<sequence>MKALIIGAVAALSLAACAGGNGGSDLGGLLGGGTTSSNGSNGGAATAIGKSLIQNYAHNQCSVELNKRQEWRLMALAVSAEKQQQWEDQICGCVSEEAPNSVTVTDLVQAATNQSARNTIVANAVTKTVTSCLSRFVKK</sequence>
<name>A0ABY4E1J7_9NEIS</name>
<evidence type="ECO:0000313" key="3">
    <source>
        <dbReference type="Proteomes" id="UP000832011"/>
    </source>
</evidence>
<keyword evidence="1" id="KW-0732">Signal</keyword>
<dbReference type="EMBL" id="CP091511">
    <property type="protein sequence ID" value="UOO89650.1"/>
    <property type="molecule type" value="Genomic_DNA"/>
</dbReference>
<reference evidence="2 3" key="1">
    <citation type="journal article" date="2022" name="Res Sq">
        <title>Evolution of multicellular longitudinally dividing oral cavity symbionts (Neisseriaceae).</title>
        <authorList>
            <person name="Nyongesa S."/>
            <person name="Weber P."/>
            <person name="Bernet E."/>
            <person name="Pullido F."/>
            <person name="Nieckarz M."/>
            <person name="Delaby M."/>
            <person name="Nieves C."/>
            <person name="Viehboeck T."/>
            <person name="Krause N."/>
            <person name="Rivera-Millot A."/>
            <person name="Nakamura A."/>
            <person name="Vischer N."/>
            <person name="VanNieuwenhze M."/>
            <person name="Brun Y."/>
            <person name="Cava F."/>
            <person name="Bulgheresi S."/>
            <person name="Veyrier F."/>
        </authorList>
    </citation>
    <scope>NUCLEOTIDE SEQUENCE [LARGE SCALE GENOMIC DNA]</scope>
    <source>
        <strain evidence="2 3">SN4</strain>
    </source>
</reference>
<dbReference type="Proteomes" id="UP000832011">
    <property type="component" value="Chromosome"/>
</dbReference>